<feature type="compositionally biased region" description="Basic residues" evidence="1">
    <location>
        <begin position="96"/>
        <end position="108"/>
    </location>
</feature>
<dbReference type="EMBL" id="MU857123">
    <property type="protein sequence ID" value="KAK4149793.1"/>
    <property type="molecule type" value="Genomic_DNA"/>
</dbReference>
<keyword evidence="3" id="KW-1185">Reference proteome</keyword>
<accession>A0AAN6VE44</accession>
<reference evidence="2" key="2">
    <citation type="submission" date="2023-05" db="EMBL/GenBank/DDBJ databases">
        <authorList>
            <consortium name="Lawrence Berkeley National Laboratory"/>
            <person name="Steindorff A."/>
            <person name="Hensen N."/>
            <person name="Bonometti L."/>
            <person name="Westerberg I."/>
            <person name="Brannstrom I.O."/>
            <person name="Guillou S."/>
            <person name="Cros-Aarteil S."/>
            <person name="Calhoun S."/>
            <person name="Haridas S."/>
            <person name="Kuo A."/>
            <person name="Mondo S."/>
            <person name="Pangilinan J."/>
            <person name="Riley R."/>
            <person name="Labutti K."/>
            <person name="Andreopoulos B."/>
            <person name="Lipzen A."/>
            <person name="Chen C."/>
            <person name="Yanf M."/>
            <person name="Daum C."/>
            <person name="Ng V."/>
            <person name="Clum A."/>
            <person name="Ohm R."/>
            <person name="Martin F."/>
            <person name="Silar P."/>
            <person name="Natvig D."/>
            <person name="Lalanne C."/>
            <person name="Gautier V."/>
            <person name="Ament-Velasquez S.L."/>
            <person name="Kruys A."/>
            <person name="Hutchinson M.I."/>
            <person name="Powell A.J."/>
            <person name="Barry K."/>
            <person name="Miller A.N."/>
            <person name="Grigoriev I.V."/>
            <person name="Debuchy R."/>
            <person name="Gladieux P."/>
            <person name="Thoren M.H."/>
            <person name="Johannesson H."/>
        </authorList>
    </citation>
    <scope>NUCLEOTIDE SEQUENCE</scope>
    <source>
        <strain evidence="2">CBS 538.74</strain>
    </source>
</reference>
<feature type="region of interest" description="Disordered" evidence="1">
    <location>
        <begin position="1"/>
        <end position="25"/>
    </location>
</feature>
<sequence length="190" mass="21514">MNYQTSDHHLAPLPHITPPLSKPSQNMFQDLTKNVNFGEDIDFVLGVTATALAADQLLKLNDSKKHKKMHLAKAALSAAAAAAAFTIMRREYNEHHRPKSPTRERARHGNSAYDAGWDYESGRRRPRSHSPVRYRRDEDQPLDDWAMLPGLDYHHCTPCPEDGENIFSGPESQRHARSLSSPAHHHRRTG</sequence>
<evidence type="ECO:0000256" key="1">
    <source>
        <dbReference type="SAM" id="MobiDB-lite"/>
    </source>
</evidence>
<dbReference type="AlphaFoldDB" id="A0AAN6VE44"/>
<reference evidence="2" key="1">
    <citation type="journal article" date="2023" name="Mol. Phylogenet. Evol.">
        <title>Genome-scale phylogeny and comparative genomics of the fungal order Sordariales.</title>
        <authorList>
            <person name="Hensen N."/>
            <person name="Bonometti L."/>
            <person name="Westerberg I."/>
            <person name="Brannstrom I.O."/>
            <person name="Guillou S."/>
            <person name="Cros-Aarteil S."/>
            <person name="Calhoun S."/>
            <person name="Haridas S."/>
            <person name="Kuo A."/>
            <person name="Mondo S."/>
            <person name="Pangilinan J."/>
            <person name="Riley R."/>
            <person name="LaButti K."/>
            <person name="Andreopoulos B."/>
            <person name="Lipzen A."/>
            <person name="Chen C."/>
            <person name="Yan M."/>
            <person name="Daum C."/>
            <person name="Ng V."/>
            <person name="Clum A."/>
            <person name="Steindorff A."/>
            <person name="Ohm R.A."/>
            <person name="Martin F."/>
            <person name="Silar P."/>
            <person name="Natvig D.O."/>
            <person name="Lalanne C."/>
            <person name="Gautier V."/>
            <person name="Ament-Velasquez S.L."/>
            <person name="Kruys A."/>
            <person name="Hutchinson M.I."/>
            <person name="Powell A.J."/>
            <person name="Barry K."/>
            <person name="Miller A.N."/>
            <person name="Grigoriev I.V."/>
            <person name="Debuchy R."/>
            <person name="Gladieux P."/>
            <person name="Hiltunen Thoren M."/>
            <person name="Johannesson H."/>
        </authorList>
    </citation>
    <scope>NUCLEOTIDE SEQUENCE</scope>
    <source>
        <strain evidence="2">CBS 538.74</strain>
    </source>
</reference>
<feature type="compositionally biased region" description="Basic and acidic residues" evidence="1">
    <location>
        <begin position="1"/>
        <end position="10"/>
    </location>
</feature>
<dbReference type="Proteomes" id="UP001302745">
    <property type="component" value="Unassembled WGS sequence"/>
</dbReference>
<organism evidence="2 3">
    <name type="scientific">Chaetomidium leptoderma</name>
    <dbReference type="NCBI Taxonomy" id="669021"/>
    <lineage>
        <taxon>Eukaryota</taxon>
        <taxon>Fungi</taxon>
        <taxon>Dikarya</taxon>
        <taxon>Ascomycota</taxon>
        <taxon>Pezizomycotina</taxon>
        <taxon>Sordariomycetes</taxon>
        <taxon>Sordariomycetidae</taxon>
        <taxon>Sordariales</taxon>
        <taxon>Chaetomiaceae</taxon>
        <taxon>Chaetomidium</taxon>
    </lineage>
</organism>
<proteinExistence type="predicted"/>
<evidence type="ECO:0000313" key="3">
    <source>
        <dbReference type="Proteomes" id="UP001302745"/>
    </source>
</evidence>
<gene>
    <name evidence="2" type="ORF">C8A00DRAFT_37610</name>
</gene>
<name>A0AAN6VE44_9PEZI</name>
<comment type="caution">
    <text evidence="2">The sequence shown here is derived from an EMBL/GenBank/DDBJ whole genome shotgun (WGS) entry which is preliminary data.</text>
</comment>
<evidence type="ECO:0000313" key="2">
    <source>
        <dbReference type="EMBL" id="KAK4149793.1"/>
    </source>
</evidence>
<feature type="region of interest" description="Disordered" evidence="1">
    <location>
        <begin position="94"/>
        <end position="136"/>
    </location>
</feature>
<feature type="region of interest" description="Disordered" evidence="1">
    <location>
        <begin position="162"/>
        <end position="190"/>
    </location>
</feature>
<feature type="compositionally biased region" description="Basic residues" evidence="1">
    <location>
        <begin position="124"/>
        <end position="133"/>
    </location>
</feature>
<protein>
    <submittedName>
        <fullName evidence="2">Uncharacterized protein</fullName>
    </submittedName>
</protein>